<evidence type="ECO:0000313" key="2">
    <source>
        <dbReference type="EMBL" id="WMW80197.1"/>
    </source>
</evidence>
<feature type="transmembrane region" description="Helical" evidence="1">
    <location>
        <begin position="35"/>
        <end position="56"/>
    </location>
</feature>
<accession>A0ABY9RG39</accession>
<keyword evidence="1" id="KW-0472">Membrane</keyword>
<keyword evidence="3" id="KW-1185">Reference proteome</keyword>
<sequence length="424" mass="48003">MSSLFTIAYFLALLNWLPISILSSGAPTEFKRGPLRLLYGLSIVLALYEAYMSLLWSPAVVAPIRIDVFILMLPYGLLYLIYGIAYSIYAKNSALSVESKWRSKLIAAWCLAVPLLAIAGYASISHESKQSSMQFDLGRRFRYEARLRDDQVQARFFGPITETGGTIAGHYVADGNDSRFAKIVINDALDVWLWSTELYEHQGRLKHLGGDAYEWQNQSKDVTPLSGKINVIDREHFAFSGDVGPNPSPQTTQFTKVAAPRFPLEKNATDAVEFLGVFSTTFDDTGKDLGVYQMWLWRSKNKIWGQHYRHHATRGSTIEFLAPTKIEPYCMGSCDRYDLRFQLERSNYRLQRVSADSWSVRDNDNPSGPSYVLRRGQILPGYVYDLAPLHSAEETQQWIAAVGAGHFVKWKVPEKIEISELSQQ</sequence>
<dbReference type="EMBL" id="CP133720">
    <property type="protein sequence ID" value="WMW80197.1"/>
    <property type="molecule type" value="Genomic_DNA"/>
</dbReference>
<name>A0ABY9RG39_9BURK</name>
<evidence type="ECO:0000313" key="3">
    <source>
        <dbReference type="Proteomes" id="UP001181355"/>
    </source>
</evidence>
<protein>
    <submittedName>
        <fullName evidence="2">Uncharacterized protein</fullName>
    </submittedName>
</protein>
<gene>
    <name evidence="2" type="ORF">RF679_16310</name>
</gene>
<organism evidence="2 3">
    <name type="scientific">Undibacterium cyanobacteriorum</name>
    <dbReference type="NCBI Taxonomy" id="3073561"/>
    <lineage>
        <taxon>Bacteria</taxon>
        <taxon>Pseudomonadati</taxon>
        <taxon>Pseudomonadota</taxon>
        <taxon>Betaproteobacteria</taxon>
        <taxon>Burkholderiales</taxon>
        <taxon>Oxalobacteraceae</taxon>
        <taxon>Undibacterium</taxon>
    </lineage>
</organism>
<dbReference type="Proteomes" id="UP001181355">
    <property type="component" value="Chromosome"/>
</dbReference>
<dbReference type="RefSeq" id="WP_309481690.1">
    <property type="nucleotide sequence ID" value="NZ_CP133720.1"/>
</dbReference>
<proteinExistence type="predicted"/>
<evidence type="ECO:0000256" key="1">
    <source>
        <dbReference type="SAM" id="Phobius"/>
    </source>
</evidence>
<keyword evidence="1" id="KW-1133">Transmembrane helix</keyword>
<feature type="transmembrane region" description="Helical" evidence="1">
    <location>
        <begin position="68"/>
        <end position="86"/>
    </location>
</feature>
<feature type="transmembrane region" description="Helical" evidence="1">
    <location>
        <begin position="106"/>
        <end position="124"/>
    </location>
</feature>
<keyword evidence="1" id="KW-0812">Transmembrane</keyword>
<reference evidence="2" key="1">
    <citation type="submission" date="2023-09" db="EMBL/GenBank/DDBJ databases">
        <title>Undibacterium sp. 20NA77.5 isolated from freshwater.</title>
        <authorList>
            <person name="Le V."/>
            <person name="Ko S.-R."/>
            <person name="Ahn C.-Y."/>
            <person name="Oh H.-M."/>
        </authorList>
    </citation>
    <scope>NUCLEOTIDE SEQUENCE</scope>
    <source>
        <strain evidence="2">20NA77.5</strain>
    </source>
</reference>